<dbReference type="EMBL" id="BAABDK010000017">
    <property type="protein sequence ID" value="GAA4036328.1"/>
    <property type="molecule type" value="Genomic_DNA"/>
</dbReference>
<comment type="caution">
    <text evidence="1">The sequence shown here is derived from an EMBL/GenBank/DDBJ whole genome shotgun (WGS) entry which is preliminary data.</text>
</comment>
<organism evidence="1 2">
    <name type="scientific">Hymenobacter glaciei</name>
    <dbReference type="NCBI Taxonomy" id="877209"/>
    <lineage>
        <taxon>Bacteria</taxon>
        <taxon>Pseudomonadati</taxon>
        <taxon>Bacteroidota</taxon>
        <taxon>Cytophagia</taxon>
        <taxon>Cytophagales</taxon>
        <taxon>Hymenobacteraceae</taxon>
        <taxon>Hymenobacter</taxon>
    </lineage>
</organism>
<reference evidence="2" key="1">
    <citation type="journal article" date="2019" name="Int. J. Syst. Evol. Microbiol.">
        <title>The Global Catalogue of Microorganisms (GCM) 10K type strain sequencing project: providing services to taxonomists for standard genome sequencing and annotation.</title>
        <authorList>
            <consortium name="The Broad Institute Genomics Platform"/>
            <consortium name="The Broad Institute Genome Sequencing Center for Infectious Disease"/>
            <person name="Wu L."/>
            <person name="Ma J."/>
        </authorList>
    </citation>
    <scope>NUCLEOTIDE SEQUENCE [LARGE SCALE GENOMIC DNA]</scope>
    <source>
        <strain evidence="2">JCM 17225</strain>
    </source>
</reference>
<dbReference type="Proteomes" id="UP001501469">
    <property type="component" value="Unassembled WGS sequence"/>
</dbReference>
<name>A0ABP7U5C2_9BACT</name>
<protein>
    <submittedName>
        <fullName evidence="1">Uncharacterized protein</fullName>
    </submittedName>
</protein>
<accession>A0ABP7U5C2</accession>
<evidence type="ECO:0000313" key="2">
    <source>
        <dbReference type="Proteomes" id="UP001501469"/>
    </source>
</evidence>
<proteinExistence type="predicted"/>
<evidence type="ECO:0000313" key="1">
    <source>
        <dbReference type="EMBL" id="GAA4036328.1"/>
    </source>
</evidence>
<dbReference type="RefSeq" id="WP_345054024.1">
    <property type="nucleotide sequence ID" value="NZ_BAABDK010000017.1"/>
</dbReference>
<gene>
    <name evidence="1" type="ORF">GCM10022409_21540</name>
</gene>
<keyword evidence="2" id="KW-1185">Reference proteome</keyword>
<sequence>MFEGYEIDFGKLNLSWLHSVSIELNEMAELLELSPLTWLYLGEAGEYEITGYTKYRKFVTVNFRLIEHKAVIESVNLPSYGRIREVIIKQYIEAAE</sequence>